<keyword evidence="2" id="KW-1185">Reference proteome</keyword>
<dbReference type="EMBL" id="JBHTLH010000031">
    <property type="protein sequence ID" value="MFD1125511.1"/>
    <property type="molecule type" value="Genomic_DNA"/>
</dbReference>
<comment type="caution">
    <text evidence="1">The sequence shown here is derived from an EMBL/GenBank/DDBJ whole genome shotgun (WGS) entry which is preliminary data.</text>
</comment>
<protein>
    <submittedName>
        <fullName evidence="1">Uncharacterized protein</fullName>
    </submittedName>
</protein>
<organism evidence="1 2">
    <name type="scientific">Lentilactobacillus raoultii</name>
    <dbReference type="NCBI Taxonomy" id="1987503"/>
    <lineage>
        <taxon>Bacteria</taxon>
        <taxon>Bacillati</taxon>
        <taxon>Bacillota</taxon>
        <taxon>Bacilli</taxon>
        <taxon>Lactobacillales</taxon>
        <taxon>Lactobacillaceae</taxon>
        <taxon>Lentilactobacillus</taxon>
    </lineage>
</organism>
<evidence type="ECO:0000313" key="1">
    <source>
        <dbReference type="EMBL" id="MFD1125511.1"/>
    </source>
</evidence>
<reference evidence="2" key="1">
    <citation type="journal article" date="2019" name="Int. J. Syst. Evol. Microbiol.">
        <title>The Global Catalogue of Microorganisms (GCM) 10K type strain sequencing project: providing services to taxonomists for standard genome sequencing and annotation.</title>
        <authorList>
            <consortium name="The Broad Institute Genomics Platform"/>
            <consortium name="The Broad Institute Genome Sequencing Center for Infectious Disease"/>
            <person name="Wu L."/>
            <person name="Ma J."/>
        </authorList>
    </citation>
    <scope>NUCLEOTIDE SEQUENCE [LARGE SCALE GENOMIC DNA]</scope>
    <source>
        <strain evidence="2">CCUG 71848</strain>
    </source>
</reference>
<proteinExistence type="predicted"/>
<evidence type="ECO:0000313" key="2">
    <source>
        <dbReference type="Proteomes" id="UP001597156"/>
    </source>
</evidence>
<dbReference type="RefSeq" id="WP_121978957.1">
    <property type="nucleotide sequence ID" value="NZ_JBHTLH010000031.1"/>
</dbReference>
<name>A0ABW3PSP9_9LACO</name>
<gene>
    <name evidence="1" type="ORF">ACFQ22_09130</name>
</gene>
<sequence length="85" mass="9931">MFNENSNYDLFKRLHPHCFSEGMVAHYAKEELERRAADGDGEAKMLLAIRESELREEDQTIKHAAIQPLRKAMPTLKVIFRMRLS</sequence>
<accession>A0ABW3PSP9</accession>
<dbReference type="Proteomes" id="UP001597156">
    <property type="component" value="Unassembled WGS sequence"/>
</dbReference>